<evidence type="ECO:0000256" key="10">
    <source>
        <dbReference type="RuleBase" id="RU362068"/>
    </source>
</evidence>
<feature type="domain" description="Ketopantoate reductase C-terminal" evidence="13">
    <location>
        <begin position="185"/>
        <end position="325"/>
    </location>
</feature>
<accession>A0ABZ0I7V6</accession>
<dbReference type="RefSeq" id="WP_407326302.1">
    <property type="nucleotide sequence ID" value="NZ_CP136865.1"/>
</dbReference>
<dbReference type="PANTHER" id="PTHR21708:SF26">
    <property type="entry name" value="2-DEHYDROPANTOATE 2-REDUCTASE"/>
    <property type="match status" value="1"/>
</dbReference>
<keyword evidence="15" id="KW-1185">Reference proteome</keyword>
<dbReference type="Proteomes" id="UP001626549">
    <property type="component" value="Chromosome"/>
</dbReference>
<dbReference type="InterPro" id="IPR013332">
    <property type="entry name" value="KPR_N"/>
</dbReference>
<dbReference type="NCBIfam" id="TIGR00745">
    <property type="entry name" value="apbA_panE"/>
    <property type="match status" value="1"/>
</dbReference>
<keyword evidence="7 10" id="KW-0560">Oxidoreductase</keyword>
<dbReference type="EMBL" id="CP136865">
    <property type="protein sequence ID" value="WOJ95602.1"/>
    <property type="molecule type" value="Genomic_DNA"/>
</dbReference>
<dbReference type="Pfam" id="PF02558">
    <property type="entry name" value="ApbA"/>
    <property type="match status" value="1"/>
</dbReference>
<gene>
    <name evidence="14" type="ORF">R0137_10090</name>
</gene>
<feature type="domain" description="Ketopantoate reductase N-terminal" evidence="12">
    <location>
        <begin position="11"/>
        <end position="158"/>
    </location>
</feature>
<reference evidence="14 15" key="1">
    <citation type="submission" date="2023-10" db="EMBL/GenBank/DDBJ databases">
        <title>Two novel species belonging to the OM43/NOR5 clade.</title>
        <authorList>
            <person name="Park M."/>
        </authorList>
    </citation>
    <scope>NUCLEOTIDE SEQUENCE [LARGE SCALE GENOMIC DNA]</scope>
    <source>
        <strain evidence="14 15">IMCC45268</strain>
    </source>
</reference>
<comment type="function">
    <text evidence="10">Catalyzes the NADPH-dependent reduction of ketopantoate into pantoic acid.</text>
</comment>
<dbReference type="Pfam" id="PF08546">
    <property type="entry name" value="ApbA_C"/>
    <property type="match status" value="1"/>
</dbReference>
<dbReference type="EC" id="1.1.1.169" evidence="3 10"/>
<comment type="pathway">
    <text evidence="1 10">Cofactor biosynthesis; (R)-pantothenate biosynthesis; (R)-pantoate from 3-methyl-2-oxobutanoate: step 2/2.</text>
</comment>
<dbReference type="InterPro" id="IPR003710">
    <property type="entry name" value="ApbA"/>
</dbReference>
<evidence type="ECO:0000256" key="6">
    <source>
        <dbReference type="ARBA" id="ARBA00022857"/>
    </source>
</evidence>
<feature type="transmembrane region" description="Helical" evidence="11">
    <location>
        <begin position="12"/>
        <end position="28"/>
    </location>
</feature>
<name>A0ABZ0I7V6_9GAMM</name>
<dbReference type="Gene3D" id="3.40.50.720">
    <property type="entry name" value="NAD(P)-binding Rossmann-like Domain"/>
    <property type="match status" value="1"/>
</dbReference>
<proteinExistence type="inferred from homology"/>
<keyword evidence="11" id="KW-1133">Transmembrane helix</keyword>
<dbReference type="InterPro" id="IPR008927">
    <property type="entry name" value="6-PGluconate_DH-like_C_sf"/>
</dbReference>
<evidence type="ECO:0000256" key="5">
    <source>
        <dbReference type="ARBA" id="ARBA00022655"/>
    </source>
</evidence>
<evidence type="ECO:0000256" key="2">
    <source>
        <dbReference type="ARBA" id="ARBA00007870"/>
    </source>
</evidence>
<comment type="catalytic activity">
    <reaction evidence="9 10">
        <text>(R)-pantoate + NADP(+) = 2-dehydropantoate + NADPH + H(+)</text>
        <dbReference type="Rhea" id="RHEA:16233"/>
        <dbReference type="ChEBI" id="CHEBI:11561"/>
        <dbReference type="ChEBI" id="CHEBI:15378"/>
        <dbReference type="ChEBI" id="CHEBI:15980"/>
        <dbReference type="ChEBI" id="CHEBI:57783"/>
        <dbReference type="ChEBI" id="CHEBI:58349"/>
        <dbReference type="EC" id="1.1.1.169"/>
    </reaction>
</comment>
<evidence type="ECO:0000259" key="13">
    <source>
        <dbReference type="Pfam" id="PF08546"/>
    </source>
</evidence>
<sequence length="344" mass="37420">MVVSVVDDDPILIWGAGAIGGILGAYFARAGQAVHMVDVVEDHVEAMRDEGLQIQGPVEEFRQRLASDTPASLRGQFRRVILAVKAHHTEEALEALVDHLSDDGFVVSAQNGLNERRIAERIGSERTLGCFVNFGADWLSPGRILYGNRAAVALGELDGACTQRLCDMHALFQTVEPNAVTTDNIWGYLWGKLGYGALLFATALTPESMADAMDSQVHRGVYAKLGTEVMQLAAVEGIEPLGFNGFDPKAFATGDQAGIAQSLKAMVEHNRQTAKTHSGIYRDLAVRKRKTEVDAQMGIMLEIARRHGRATPALAALCDLIHDIENNQREQSMGVLDVMLQRCA</sequence>
<dbReference type="InterPro" id="IPR013328">
    <property type="entry name" value="6PGD_dom2"/>
</dbReference>
<evidence type="ECO:0000256" key="4">
    <source>
        <dbReference type="ARBA" id="ARBA00019465"/>
    </source>
</evidence>
<evidence type="ECO:0000256" key="8">
    <source>
        <dbReference type="ARBA" id="ARBA00032024"/>
    </source>
</evidence>
<keyword evidence="11" id="KW-0812">Transmembrane</keyword>
<evidence type="ECO:0000259" key="12">
    <source>
        <dbReference type="Pfam" id="PF02558"/>
    </source>
</evidence>
<dbReference type="SUPFAM" id="SSF48179">
    <property type="entry name" value="6-phosphogluconate dehydrogenase C-terminal domain-like"/>
    <property type="match status" value="1"/>
</dbReference>
<evidence type="ECO:0000313" key="14">
    <source>
        <dbReference type="EMBL" id="WOJ95602.1"/>
    </source>
</evidence>
<evidence type="ECO:0000256" key="3">
    <source>
        <dbReference type="ARBA" id="ARBA00013014"/>
    </source>
</evidence>
<organism evidence="14 15">
    <name type="scientific">Congregibacter brevis</name>
    <dbReference type="NCBI Taxonomy" id="3081201"/>
    <lineage>
        <taxon>Bacteria</taxon>
        <taxon>Pseudomonadati</taxon>
        <taxon>Pseudomonadota</taxon>
        <taxon>Gammaproteobacteria</taxon>
        <taxon>Cellvibrionales</taxon>
        <taxon>Halieaceae</taxon>
        <taxon>Congregibacter</taxon>
    </lineage>
</organism>
<dbReference type="InterPro" id="IPR051402">
    <property type="entry name" value="KPR-Related"/>
</dbReference>
<protein>
    <recommendedName>
        <fullName evidence="4 10">2-dehydropantoate 2-reductase</fullName>
        <ecNumber evidence="3 10">1.1.1.169</ecNumber>
    </recommendedName>
    <alternativeName>
        <fullName evidence="8 10">Ketopantoate reductase</fullName>
    </alternativeName>
</protein>
<dbReference type="PANTHER" id="PTHR21708">
    <property type="entry name" value="PROBABLE 2-DEHYDROPANTOATE 2-REDUCTASE"/>
    <property type="match status" value="1"/>
</dbReference>
<keyword evidence="5 10" id="KW-0566">Pantothenate biosynthesis</keyword>
<dbReference type="InterPro" id="IPR013752">
    <property type="entry name" value="KPA_reductase"/>
</dbReference>
<evidence type="ECO:0000256" key="7">
    <source>
        <dbReference type="ARBA" id="ARBA00023002"/>
    </source>
</evidence>
<keyword evidence="6 10" id="KW-0521">NADP</keyword>
<dbReference type="Gene3D" id="1.10.1040.10">
    <property type="entry name" value="N-(1-d-carboxylethyl)-l-norvaline Dehydrogenase, domain 2"/>
    <property type="match status" value="1"/>
</dbReference>
<keyword evidence="11" id="KW-0472">Membrane</keyword>
<evidence type="ECO:0000256" key="1">
    <source>
        <dbReference type="ARBA" id="ARBA00004994"/>
    </source>
</evidence>
<dbReference type="SUPFAM" id="SSF51735">
    <property type="entry name" value="NAD(P)-binding Rossmann-fold domains"/>
    <property type="match status" value="1"/>
</dbReference>
<comment type="similarity">
    <text evidence="2 10">Belongs to the ketopantoate reductase family.</text>
</comment>
<dbReference type="InterPro" id="IPR036291">
    <property type="entry name" value="NAD(P)-bd_dom_sf"/>
</dbReference>
<evidence type="ECO:0000256" key="11">
    <source>
        <dbReference type="SAM" id="Phobius"/>
    </source>
</evidence>
<evidence type="ECO:0000313" key="15">
    <source>
        <dbReference type="Proteomes" id="UP001626549"/>
    </source>
</evidence>
<evidence type="ECO:0000256" key="9">
    <source>
        <dbReference type="ARBA" id="ARBA00048793"/>
    </source>
</evidence>
<dbReference type="GO" id="GO:0008677">
    <property type="term" value="F:2-dehydropantoate 2-reductase activity"/>
    <property type="evidence" value="ECO:0007669"/>
    <property type="project" value="UniProtKB-EC"/>
</dbReference>